<protein>
    <submittedName>
        <fullName evidence="2">Uncharacterized protein</fullName>
    </submittedName>
</protein>
<dbReference type="Proteomes" id="UP000095280">
    <property type="component" value="Unplaced"/>
</dbReference>
<evidence type="ECO:0000313" key="2">
    <source>
        <dbReference type="WBParaSite" id="maker-unitig_23604-snap-gene-0.2-mRNA-1"/>
    </source>
</evidence>
<accession>A0A1I8F856</accession>
<keyword evidence="1" id="KW-1185">Reference proteome</keyword>
<sequence length="15" mass="1722">MDSTIRLTILTQSSR</sequence>
<evidence type="ECO:0000313" key="1">
    <source>
        <dbReference type="Proteomes" id="UP000095280"/>
    </source>
</evidence>
<dbReference type="WBParaSite" id="maker-unitig_23604-snap-gene-0.2-mRNA-1">
    <property type="protein sequence ID" value="maker-unitig_23604-snap-gene-0.2-mRNA-1"/>
    <property type="gene ID" value="maker-unitig_23604-snap-gene-0.2"/>
</dbReference>
<proteinExistence type="predicted"/>
<organism evidence="1 2">
    <name type="scientific">Macrostomum lignano</name>
    <dbReference type="NCBI Taxonomy" id="282301"/>
    <lineage>
        <taxon>Eukaryota</taxon>
        <taxon>Metazoa</taxon>
        <taxon>Spiralia</taxon>
        <taxon>Lophotrochozoa</taxon>
        <taxon>Platyhelminthes</taxon>
        <taxon>Rhabditophora</taxon>
        <taxon>Macrostomorpha</taxon>
        <taxon>Macrostomida</taxon>
        <taxon>Macrostomidae</taxon>
        <taxon>Macrostomum</taxon>
    </lineage>
</organism>
<reference evidence="2" key="1">
    <citation type="submission" date="2016-11" db="UniProtKB">
        <authorList>
            <consortium name="WormBaseParasite"/>
        </authorList>
    </citation>
    <scope>IDENTIFICATION</scope>
</reference>
<name>A0A1I8F856_9PLAT</name>